<evidence type="ECO:0000256" key="3">
    <source>
        <dbReference type="ARBA" id="ARBA00022692"/>
    </source>
</evidence>
<comment type="similarity">
    <text evidence="2 6">Belongs to the 4-toluene sulfonate uptake permease (TSUP) (TC 2.A.102) family.</text>
</comment>
<reference evidence="7" key="2">
    <citation type="submission" date="2021-04" db="EMBL/GenBank/DDBJ databases">
        <authorList>
            <person name="Gilroy R."/>
        </authorList>
    </citation>
    <scope>NUCLEOTIDE SEQUENCE</scope>
    <source>
        <strain evidence="7">CHK187-5294</strain>
    </source>
</reference>
<comment type="caution">
    <text evidence="7">The sequence shown here is derived from an EMBL/GenBank/DDBJ whole genome shotgun (WGS) entry which is preliminary data.</text>
</comment>
<dbReference type="GO" id="GO:0005886">
    <property type="term" value="C:plasma membrane"/>
    <property type="evidence" value="ECO:0007669"/>
    <property type="project" value="UniProtKB-SubCell"/>
</dbReference>
<organism evidence="7 8">
    <name type="scientific">Candidatus Borkfalkia avistercoris</name>
    <dbReference type="NCBI Taxonomy" id="2838504"/>
    <lineage>
        <taxon>Bacteria</taxon>
        <taxon>Bacillati</taxon>
        <taxon>Bacillota</taxon>
        <taxon>Clostridia</taxon>
        <taxon>Christensenellales</taxon>
        <taxon>Christensenellaceae</taxon>
        <taxon>Candidatus Borkfalkia</taxon>
    </lineage>
</organism>
<keyword evidence="4 6" id="KW-1133">Transmembrane helix</keyword>
<evidence type="ECO:0000313" key="7">
    <source>
        <dbReference type="EMBL" id="HIZ03517.1"/>
    </source>
</evidence>
<keyword evidence="5 6" id="KW-0472">Membrane</keyword>
<sequence length="130" mass="13787">MRFLIYLLAGIAGGLLGGMGMGGGTVLIPILTIFCGVEQHLAQSVNLLSFLPMAIFSLKVHFANGLVDTKGILWLIVPAVLLSALGGFFVKELSGGFLRAAFGVFLCLLSLWQAYQGVMQIKSKKEGGRA</sequence>
<evidence type="ECO:0000256" key="5">
    <source>
        <dbReference type="ARBA" id="ARBA00023136"/>
    </source>
</evidence>
<dbReference type="InterPro" id="IPR002781">
    <property type="entry name" value="TM_pro_TauE-like"/>
</dbReference>
<dbReference type="Proteomes" id="UP000824132">
    <property type="component" value="Unassembled WGS sequence"/>
</dbReference>
<dbReference type="AlphaFoldDB" id="A0A9D2CZ27"/>
<keyword evidence="6" id="KW-1003">Cell membrane</keyword>
<dbReference type="PANTHER" id="PTHR43701">
    <property type="entry name" value="MEMBRANE TRANSPORTER PROTEIN MJ0441-RELATED"/>
    <property type="match status" value="1"/>
</dbReference>
<dbReference type="PANTHER" id="PTHR43701:SF2">
    <property type="entry name" value="MEMBRANE TRANSPORTER PROTEIN YJNA-RELATED"/>
    <property type="match status" value="1"/>
</dbReference>
<keyword evidence="3 6" id="KW-0812">Transmembrane</keyword>
<name>A0A9D2CZ27_9FIRM</name>
<evidence type="ECO:0000256" key="6">
    <source>
        <dbReference type="RuleBase" id="RU363041"/>
    </source>
</evidence>
<dbReference type="EMBL" id="DXCL01000026">
    <property type="protein sequence ID" value="HIZ03517.1"/>
    <property type="molecule type" value="Genomic_DNA"/>
</dbReference>
<comment type="subcellular location">
    <subcellularLocation>
        <location evidence="6">Cell membrane</location>
        <topology evidence="6">Multi-pass membrane protein</topology>
    </subcellularLocation>
    <subcellularLocation>
        <location evidence="1">Membrane</location>
        <topology evidence="1">Multi-pass membrane protein</topology>
    </subcellularLocation>
</comment>
<evidence type="ECO:0000313" key="8">
    <source>
        <dbReference type="Proteomes" id="UP000824132"/>
    </source>
</evidence>
<evidence type="ECO:0000256" key="4">
    <source>
        <dbReference type="ARBA" id="ARBA00022989"/>
    </source>
</evidence>
<feature type="transmembrane region" description="Helical" evidence="6">
    <location>
        <begin position="7"/>
        <end position="34"/>
    </location>
</feature>
<protein>
    <recommendedName>
        <fullName evidence="6">Probable membrane transporter protein</fullName>
    </recommendedName>
</protein>
<feature type="transmembrane region" description="Helical" evidence="6">
    <location>
        <begin position="40"/>
        <end position="60"/>
    </location>
</feature>
<proteinExistence type="inferred from homology"/>
<feature type="transmembrane region" description="Helical" evidence="6">
    <location>
        <begin position="96"/>
        <end position="115"/>
    </location>
</feature>
<dbReference type="Pfam" id="PF01925">
    <property type="entry name" value="TauE"/>
    <property type="match status" value="1"/>
</dbReference>
<accession>A0A9D2CZ27</accession>
<gene>
    <name evidence="7" type="ORF">H9727_04455</name>
</gene>
<evidence type="ECO:0000256" key="1">
    <source>
        <dbReference type="ARBA" id="ARBA00004141"/>
    </source>
</evidence>
<dbReference type="InterPro" id="IPR051598">
    <property type="entry name" value="TSUP/Inactive_protease-like"/>
</dbReference>
<feature type="transmembrane region" description="Helical" evidence="6">
    <location>
        <begin position="72"/>
        <end position="90"/>
    </location>
</feature>
<evidence type="ECO:0000256" key="2">
    <source>
        <dbReference type="ARBA" id="ARBA00009142"/>
    </source>
</evidence>
<reference evidence="7" key="1">
    <citation type="journal article" date="2021" name="PeerJ">
        <title>Extensive microbial diversity within the chicken gut microbiome revealed by metagenomics and culture.</title>
        <authorList>
            <person name="Gilroy R."/>
            <person name="Ravi A."/>
            <person name="Getino M."/>
            <person name="Pursley I."/>
            <person name="Horton D.L."/>
            <person name="Alikhan N.F."/>
            <person name="Baker D."/>
            <person name="Gharbi K."/>
            <person name="Hall N."/>
            <person name="Watson M."/>
            <person name="Adriaenssens E.M."/>
            <person name="Foster-Nyarko E."/>
            <person name="Jarju S."/>
            <person name="Secka A."/>
            <person name="Antonio M."/>
            <person name="Oren A."/>
            <person name="Chaudhuri R.R."/>
            <person name="La Ragione R."/>
            <person name="Hildebrand F."/>
            <person name="Pallen M.J."/>
        </authorList>
    </citation>
    <scope>NUCLEOTIDE SEQUENCE</scope>
    <source>
        <strain evidence="7">CHK187-5294</strain>
    </source>
</reference>